<reference evidence="2" key="1">
    <citation type="submission" date="2022-11" db="UniProtKB">
        <authorList>
            <consortium name="WormBaseParasite"/>
        </authorList>
    </citation>
    <scope>IDENTIFICATION</scope>
</reference>
<proteinExistence type="predicted"/>
<protein>
    <submittedName>
        <fullName evidence="2">Uncharacterized protein</fullName>
    </submittedName>
</protein>
<organism evidence="1 2">
    <name type="scientific">Panagrolaimus sp. ES5</name>
    <dbReference type="NCBI Taxonomy" id="591445"/>
    <lineage>
        <taxon>Eukaryota</taxon>
        <taxon>Metazoa</taxon>
        <taxon>Ecdysozoa</taxon>
        <taxon>Nematoda</taxon>
        <taxon>Chromadorea</taxon>
        <taxon>Rhabditida</taxon>
        <taxon>Tylenchina</taxon>
        <taxon>Panagrolaimomorpha</taxon>
        <taxon>Panagrolaimoidea</taxon>
        <taxon>Panagrolaimidae</taxon>
        <taxon>Panagrolaimus</taxon>
    </lineage>
</organism>
<evidence type="ECO:0000313" key="1">
    <source>
        <dbReference type="Proteomes" id="UP000887579"/>
    </source>
</evidence>
<dbReference type="WBParaSite" id="ES5_v2.g13996.t2">
    <property type="protein sequence ID" value="ES5_v2.g13996.t2"/>
    <property type="gene ID" value="ES5_v2.g13996"/>
</dbReference>
<name>A0AC34F9M0_9BILA</name>
<sequence length="281" mass="32002">MDDSEKIKLAEEIIYTPLNTTSEVNIIGDILGRKKRATETNQTVIVRVPPTTTAAPLPAAAATKNGTKPVDEEYYNYDDDKDYGTHRPKVVVEDPKVVRCRKYGKDFMRWMNDNPQKWKAFLTPSEYPKYPEYGKLMTGGCSGFGKNIMKWPEDLIIGGIHRDNGTVTKAEALQSVFLVAGPHDVFLRFTGAKPDIKPGFDSSTWNDFKANAVIQAWQRNFTNHIYKHHLNRPDENVRVVHPLASTSIADMLEEFSQFQFFVIFIGYILMILYAGERLNFD</sequence>
<evidence type="ECO:0000313" key="2">
    <source>
        <dbReference type="WBParaSite" id="ES5_v2.g13996.t2"/>
    </source>
</evidence>
<dbReference type="Proteomes" id="UP000887579">
    <property type="component" value="Unplaced"/>
</dbReference>
<accession>A0AC34F9M0</accession>